<proteinExistence type="predicted"/>
<keyword evidence="3" id="KW-0378">Hydrolase</keyword>
<dbReference type="Gene3D" id="3.40.630.10">
    <property type="entry name" value="Zn peptidases"/>
    <property type="match status" value="1"/>
</dbReference>
<evidence type="ECO:0000313" key="7">
    <source>
        <dbReference type="Proteomes" id="UP000630353"/>
    </source>
</evidence>
<dbReference type="PANTHER" id="PTHR37326:SF1">
    <property type="entry name" value="BLL3975 PROTEIN"/>
    <property type="match status" value="1"/>
</dbReference>
<dbReference type="EMBL" id="BMZS01000011">
    <property type="protein sequence ID" value="GHD59447.1"/>
    <property type="molecule type" value="Genomic_DNA"/>
</dbReference>
<feature type="domain" description="Succinylglutamate desuccinylase/Aspartoacylase catalytic" evidence="5">
    <location>
        <begin position="33"/>
        <end position="269"/>
    </location>
</feature>
<protein>
    <submittedName>
        <fullName evidence="6">Succinylglutamate desuccinylase</fullName>
    </submittedName>
</protein>
<dbReference type="GO" id="GO:0016788">
    <property type="term" value="F:hydrolase activity, acting on ester bonds"/>
    <property type="evidence" value="ECO:0007669"/>
    <property type="project" value="InterPro"/>
</dbReference>
<dbReference type="Proteomes" id="UP000630353">
    <property type="component" value="Unassembled WGS sequence"/>
</dbReference>
<dbReference type="Pfam" id="PF24827">
    <property type="entry name" value="AstE_AspA_cat"/>
    <property type="match status" value="1"/>
</dbReference>
<organism evidence="6 7">
    <name type="scientific">Thalassobaculum fulvum</name>
    <dbReference type="NCBI Taxonomy" id="1633335"/>
    <lineage>
        <taxon>Bacteria</taxon>
        <taxon>Pseudomonadati</taxon>
        <taxon>Pseudomonadota</taxon>
        <taxon>Alphaproteobacteria</taxon>
        <taxon>Rhodospirillales</taxon>
        <taxon>Thalassobaculaceae</taxon>
        <taxon>Thalassobaculum</taxon>
    </lineage>
</organism>
<evidence type="ECO:0000256" key="3">
    <source>
        <dbReference type="ARBA" id="ARBA00022801"/>
    </source>
</evidence>
<keyword evidence="2" id="KW-0479">Metal-binding</keyword>
<comment type="caution">
    <text evidence="6">The sequence shown here is derived from an EMBL/GenBank/DDBJ whole genome shotgun (WGS) entry which is preliminary data.</text>
</comment>
<evidence type="ECO:0000313" key="6">
    <source>
        <dbReference type="EMBL" id="GHD59447.1"/>
    </source>
</evidence>
<gene>
    <name evidence="6" type="ORF">GCM10017083_43650</name>
</gene>
<dbReference type="CDD" id="cd06250">
    <property type="entry name" value="M14_PaAOTO_like"/>
    <property type="match status" value="1"/>
</dbReference>
<dbReference type="GO" id="GO:0046872">
    <property type="term" value="F:metal ion binding"/>
    <property type="evidence" value="ECO:0007669"/>
    <property type="project" value="UniProtKB-KW"/>
</dbReference>
<name>A0A918XWX9_9PROT</name>
<evidence type="ECO:0000259" key="5">
    <source>
        <dbReference type="Pfam" id="PF24827"/>
    </source>
</evidence>
<evidence type="ECO:0000256" key="4">
    <source>
        <dbReference type="ARBA" id="ARBA00022833"/>
    </source>
</evidence>
<dbReference type="AlphaFoldDB" id="A0A918XWX9"/>
<keyword evidence="4" id="KW-0862">Zinc</keyword>
<dbReference type="SUPFAM" id="SSF53187">
    <property type="entry name" value="Zn-dependent exopeptidases"/>
    <property type="match status" value="1"/>
</dbReference>
<dbReference type="PANTHER" id="PTHR37326">
    <property type="entry name" value="BLL3975 PROTEIN"/>
    <property type="match status" value="1"/>
</dbReference>
<comment type="cofactor">
    <cofactor evidence="1">
        <name>Zn(2+)</name>
        <dbReference type="ChEBI" id="CHEBI:29105"/>
    </cofactor>
</comment>
<dbReference type="RefSeq" id="WP_189993639.1">
    <property type="nucleotide sequence ID" value="NZ_BMZS01000011.1"/>
</dbReference>
<accession>A0A918XWX9</accession>
<keyword evidence="7" id="KW-1185">Reference proteome</keyword>
<sequence length="380" mass="40788">MTRIVSRFPLPPMSLGTERHLTVHAYGDPDARPKAYLQAGLHAGELPGLLVLHHLIRRLDAGEDPLLGQVVVVPVANPIGQSQVLRGHMTGRFSLADGTNFNREYPELSRAIGDMVDGRLGADAATNVALIRDAFGEILAERAARAEGEAAYLRLTLMRLACDADIALDLHCDDDATVHVYLPEHLWPDAADLPAFLECPATMLADESGGNPFDESLSRPWLDLRDRFGQRAPVPSACLSSTVELRGMADVGDALAEEDADRLYRFLQHRGVIGGDPGPVPELLRPAMPLAGMEIVKAPLPGIVSYRVPLGAEVTAGQPIADLIDPTADDPAEGRIEITAGTDGLLFARKSHRFVWPGETVAKIAGGQVLTGRIGKLLTD</sequence>
<dbReference type="InterPro" id="IPR055438">
    <property type="entry name" value="AstE_AspA_cat"/>
</dbReference>
<evidence type="ECO:0000256" key="2">
    <source>
        <dbReference type="ARBA" id="ARBA00022723"/>
    </source>
</evidence>
<reference evidence="6" key="2">
    <citation type="submission" date="2020-09" db="EMBL/GenBank/DDBJ databases">
        <authorList>
            <person name="Sun Q."/>
            <person name="Kim S."/>
        </authorList>
    </citation>
    <scope>NUCLEOTIDE SEQUENCE</scope>
    <source>
        <strain evidence="6">KCTC 42651</strain>
    </source>
</reference>
<reference evidence="6" key="1">
    <citation type="journal article" date="2014" name="Int. J. Syst. Evol. Microbiol.">
        <title>Complete genome sequence of Corynebacterium casei LMG S-19264T (=DSM 44701T), isolated from a smear-ripened cheese.</title>
        <authorList>
            <consortium name="US DOE Joint Genome Institute (JGI-PGF)"/>
            <person name="Walter F."/>
            <person name="Albersmeier A."/>
            <person name="Kalinowski J."/>
            <person name="Ruckert C."/>
        </authorList>
    </citation>
    <scope>NUCLEOTIDE SEQUENCE</scope>
    <source>
        <strain evidence="6">KCTC 42651</strain>
    </source>
</reference>
<dbReference type="InterPro" id="IPR053138">
    <property type="entry name" value="N-alpha-Ac-DABA_deacetylase"/>
</dbReference>
<evidence type="ECO:0000256" key="1">
    <source>
        <dbReference type="ARBA" id="ARBA00001947"/>
    </source>
</evidence>